<dbReference type="EMBL" id="JNAM01000011">
    <property type="protein sequence ID" value="KGF97111.1"/>
    <property type="molecule type" value="Genomic_DNA"/>
</dbReference>
<evidence type="ECO:0000313" key="2">
    <source>
        <dbReference type="Proteomes" id="UP000030445"/>
    </source>
</evidence>
<dbReference type="OrthoDB" id="541227at2"/>
<evidence type="ECO:0000313" key="1">
    <source>
        <dbReference type="EMBL" id="KGF97111.1"/>
    </source>
</evidence>
<dbReference type="RefSeq" id="WP_032527333.1">
    <property type="nucleotide sequence ID" value="NZ_CP138951.1"/>
</dbReference>
<dbReference type="eggNOG" id="ENOG5032GH2">
    <property type="taxonomic scope" value="Bacteria"/>
</dbReference>
<proteinExistence type="predicted"/>
<protein>
    <submittedName>
        <fullName evidence="1">Uncharacterized protein</fullName>
    </submittedName>
</protein>
<name>A0A0A2A8I4_PROMR</name>
<dbReference type="Proteomes" id="UP000030445">
    <property type="component" value="Unassembled WGS sequence"/>
</dbReference>
<organism evidence="1 2">
    <name type="scientific">Prochlorococcus marinus str. MIT 9302</name>
    <dbReference type="NCBI Taxonomy" id="74545"/>
    <lineage>
        <taxon>Bacteria</taxon>
        <taxon>Bacillati</taxon>
        <taxon>Cyanobacteriota</taxon>
        <taxon>Cyanophyceae</taxon>
        <taxon>Synechococcales</taxon>
        <taxon>Prochlorococcaceae</taxon>
        <taxon>Prochlorococcus</taxon>
    </lineage>
</organism>
<comment type="caution">
    <text evidence="1">The sequence shown here is derived from an EMBL/GenBank/DDBJ whole genome shotgun (WGS) entry which is preliminary data.</text>
</comment>
<reference evidence="2" key="1">
    <citation type="journal article" date="2014" name="Sci. Data">
        <title>Genomes of diverse isolates of the marine cyanobacterium Prochlorococcus.</title>
        <authorList>
            <person name="Biller S."/>
            <person name="Berube P."/>
            <person name="Thompson J."/>
            <person name="Kelly L."/>
            <person name="Roggensack S."/>
            <person name="Awad L."/>
            <person name="Roache-Johnson K."/>
            <person name="Ding H."/>
            <person name="Giovannoni S.J."/>
            <person name="Moore L.R."/>
            <person name="Chisholm S.W."/>
        </authorList>
    </citation>
    <scope>NUCLEOTIDE SEQUENCE [LARGE SCALE GENOMIC DNA]</scope>
    <source>
        <strain evidence="2">MIT 9302</strain>
    </source>
</reference>
<gene>
    <name evidence="1" type="ORF">EU96_1752</name>
</gene>
<dbReference type="AlphaFoldDB" id="A0A0A2A8I4"/>
<accession>A0A0A2A8I4</accession>
<sequence length="162" mass="19143">MVDLSKLKKLSPLYSYWQSDQNDLDERNRLLIANKDSAALYLFEKEPYKWEILFQSIIREIIKGDLSSLKGLQVLLSSLSLEVRKKVLKDLLVNKIINQDCFAQLNKPINIKSETKNNLLRFLRILLSIFTNPYGIELRRKKIHIYEKTGFLLNYFKNLYSK</sequence>